<accession>A0ABR2I7P2</accession>
<dbReference type="PANTHER" id="PTHR24359">
    <property type="entry name" value="SERINE/THREONINE-PROTEIN KINASE SBK1"/>
    <property type="match status" value="1"/>
</dbReference>
<evidence type="ECO:0000313" key="4">
    <source>
        <dbReference type="Proteomes" id="UP001390339"/>
    </source>
</evidence>
<keyword evidence="3" id="KW-0418">Kinase</keyword>
<dbReference type="InterPro" id="IPR011009">
    <property type="entry name" value="Kinase-like_dom_sf"/>
</dbReference>
<proteinExistence type="predicted"/>
<evidence type="ECO:0000259" key="2">
    <source>
        <dbReference type="PROSITE" id="PS50011"/>
    </source>
</evidence>
<sequence length="707" mass="79884">MFKRSLNSRCVLPITYEGRLTPNAEYCKTIVSKVRIAESCCDFEEKTVAFKVFQHYHEDIDAYESEVNVFEKLPRNSSDVIIRCLGSFTQNEKCVVVLEHAPGGSLKDFLAKTRRPKSRQELLQLWNNFIGVLNALQHLHNLAPGSSETIGCAHRDIKLDNMLVFPKSEDPGNEYDFSLKLTDFDTSTNVQIISSKCSGRQNHDGGRTYCAPEASRVQERIEYDMLNVSVTSDVWSLGAVFSEIIVWLAEGIGGIETYETRRKQETSLLPNFRGSGFEACFHDGTNRLKCVDEVHNETRGLLLSLDNITPLIRRLTESYMLVPTNIRLDAMTLFHLFVNEITRLPPMPPAQLQTDVAPAPERPITISDLDRGAFSAGPIMVSTDDNFPDQSHVTQNSNNAAATQSSKSRDSQEAPVSQCQETTVAANRDPKLPQISVIAVNSWVDARMKTKITGMDEVLLELEGREQLFVIDDSLSMRRHKDYLCHTSRALIAIASKVDPNRVEMVFTSNLSRFMKGRHRIFGFLSGAGQNHMVDKIRSHFEKPSTVSTNMESKIGQILTHVERTKKRTSIYIMTDGVWQPSASPGGGVEEPIRTLVRRMFKDSRNREFVTLQFIQFGNDLIGTERLRYLDDDLPKLEGMHDYDIVDTRRHDDNVPHMLIGAISRHYDRQEAHINPAESPAGPSRETTDRTHVLRKSRALPRSLMSP</sequence>
<evidence type="ECO:0000256" key="1">
    <source>
        <dbReference type="SAM" id="MobiDB-lite"/>
    </source>
</evidence>
<feature type="compositionally biased region" description="Polar residues" evidence="1">
    <location>
        <begin position="383"/>
        <end position="406"/>
    </location>
</feature>
<dbReference type="PROSITE" id="PS00108">
    <property type="entry name" value="PROTEIN_KINASE_ST"/>
    <property type="match status" value="1"/>
</dbReference>
<protein>
    <submittedName>
        <fullName evidence="3">Serine threonine kinase</fullName>
    </submittedName>
</protein>
<name>A0ABR2I7P2_9PEZI</name>
<dbReference type="Gene3D" id="1.10.510.10">
    <property type="entry name" value="Transferase(Phosphotransferase) domain 1"/>
    <property type="match status" value="1"/>
</dbReference>
<dbReference type="PANTHER" id="PTHR24359:SF1">
    <property type="entry name" value="INHIBITOR OF NUCLEAR FACTOR KAPPA-B KINASE EPSILON SUBUNIT HOMOLOG 1-RELATED"/>
    <property type="match status" value="1"/>
</dbReference>
<keyword evidence="4" id="KW-1185">Reference proteome</keyword>
<evidence type="ECO:0000313" key="3">
    <source>
        <dbReference type="EMBL" id="KAK8859097.1"/>
    </source>
</evidence>
<dbReference type="EMBL" id="JAPCWZ010000006">
    <property type="protein sequence ID" value="KAK8859097.1"/>
    <property type="molecule type" value="Genomic_DNA"/>
</dbReference>
<organism evidence="3 4">
    <name type="scientific">Apiospora arundinis</name>
    <dbReference type="NCBI Taxonomy" id="335852"/>
    <lineage>
        <taxon>Eukaryota</taxon>
        <taxon>Fungi</taxon>
        <taxon>Dikarya</taxon>
        <taxon>Ascomycota</taxon>
        <taxon>Pezizomycotina</taxon>
        <taxon>Sordariomycetes</taxon>
        <taxon>Xylariomycetidae</taxon>
        <taxon>Amphisphaeriales</taxon>
        <taxon>Apiosporaceae</taxon>
        <taxon>Apiospora</taxon>
    </lineage>
</organism>
<dbReference type="Proteomes" id="UP001390339">
    <property type="component" value="Unassembled WGS sequence"/>
</dbReference>
<dbReference type="SUPFAM" id="SSF56112">
    <property type="entry name" value="Protein kinase-like (PK-like)"/>
    <property type="match status" value="1"/>
</dbReference>
<gene>
    <name evidence="3" type="ORF">PGQ11_009831</name>
</gene>
<feature type="region of interest" description="Disordered" evidence="1">
    <location>
        <begin position="380"/>
        <end position="425"/>
    </location>
</feature>
<feature type="region of interest" description="Disordered" evidence="1">
    <location>
        <begin position="674"/>
        <end position="707"/>
    </location>
</feature>
<dbReference type="CDD" id="cd00180">
    <property type="entry name" value="PKc"/>
    <property type="match status" value="1"/>
</dbReference>
<dbReference type="GO" id="GO:0016301">
    <property type="term" value="F:kinase activity"/>
    <property type="evidence" value="ECO:0007669"/>
    <property type="project" value="UniProtKB-KW"/>
</dbReference>
<dbReference type="PROSITE" id="PS50011">
    <property type="entry name" value="PROTEIN_KINASE_DOM"/>
    <property type="match status" value="1"/>
</dbReference>
<keyword evidence="3" id="KW-0808">Transferase</keyword>
<dbReference type="InterPro" id="IPR000719">
    <property type="entry name" value="Prot_kinase_dom"/>
</dbReference>
<dbReference type="InterPro" id="IPR008271">
    <property type="entry name" value="Ser/Thr_kinase_AS"/>
</dbReference>
<comment type="caution">
    <text evidence="3">The sequence shown here is derived from an EMBL/GenBank/DDBJ whole genome shotgun (WGS) entry which is preliminary data.</text>
</comment>
<dbReference type="Pfam" id="PF00069">
    <property type="entry name" value="Pkinase"/>
    <property type="match status" value="1"/>
</dbReference>
<reference evidence="3 4" key="1">
    <citation type="journal article" date="2024" name="IMA Fungus">
        <title>Apiospora arundinis, a panoply of carbohydrate-active enzymes and secondary metabolites.</title>
        <authorList>
            <person name="Sorensen T."/>
            <person name="Petersen C."/>
            <person name="Muurmann A.T."/>
            <person name="Christiansen J.V."/>
            <person name="Brundto M.L."/>
            <person name="Overgaard C.K."/>
            <person name="Boysen A.T."/>
            <person name="Wollenberg R.D."/>
            <person name="Larsen T.O."/>
            <person name="Sorensen J.L."/>
            <person name="Nielsen K.L."/>
            <person name="Sondergaard T.E."/>
        </authorList>
    </citation>
    <scope>NUCLEOTIDE SEQUENCE [LARGE SCALE GENOMIC DNA]</scope>
    <source>
        <strain evidence="3 4">AAU 773</strain>
    </source>
</reference>
<feature type="domain" description="Protein kinase" evidence="2">
    <location>
        <begin position="1"/>
        <end position="338"/>
    </location>
</feature>
<dbReference type="SMART" id="SM00220">
    <property type="entry name" value="S_TKc"/>
    <property type="match status" value="1"/>
</dbReference>
<feature type="compositionally biased region" description="Polar residues" evidence="1">
    <location>
        <begin position="414"/>
        <end position="425"/>
    </location>
</feature>